<keyword evidence="4" id="KW-0067">ATP-binding</keyword>
<evidence type="ECO:0000256" key="2">
    <source>
        <dbReference type="ARBA" id="ARBA00022801"/>
    </source>
</evidence>
<reference evidence="6" key="1">
    <citation type="journal article" date="2020" name="Nature">
        <title>Giant virus diversity and host interactions through global metagenomics.</title>
        <authorList>
            <person name="Schulz F."/>
            <person name="Roux S."/>
            <person name="Paez-Espino D."/>
            <person name="Jungbluth S."/>
            <person name="Walsh D.A."/>
            <person name="Denef V.J."/>
            <person name="McMahon K.D."/>
            <person name="Konstantinidis K.T."/>
            <person name="Eloe-Fadrosh E.A."/>
            <person name="Kyrpides N.C."/>
            <person name="Woyke T."/>
        </authorList>
    </citation>
    <scope>NUCLEOTIDE SEQUENCE</scope>
    <source>
        <strain evidence="6">GVMAG-M-3300023174-57</strain>
    </source>
</reference>
<dbReference type="InterPro" id="IPR000212">
    <property type="entry name" value="DNA_helicase_UvrD/REP"/>
</dbReference>
<dbReference type="SUPFAM" id="SSF53098">
    <property type="entry name" value="Ribonuclease H-like"/>
    <property type="match status" value="1"/>
</dbReference>
<dbReference type="Gene3D" id="3.30.420.10">
    <property type="entry name" value="Ribonuclease H-like superfamily/Ribonuclease H"/>
    <property type="match status" value="1"/>
</dbReference>
<evidence type="ECO:0000256" key="1">
    <source>
        <dbReference type="ARBA" id="ARBA00022741"/>
    </source>
</evidence>
<dbReference type="InterPro" id="IPR027417">
    <property type="entry name" value="P-loop_NTPase"/>
</dbReference>
<dbReference type="EMBL" id="MN739665">
    <property type="protein sequence ID" value="QHT19369.1"/>
    <property type="molecule type" value="Genomic_DNA"/>
</dbReference>
<evidence type="ECO:0000259" key="5">
    <source>
        <dbReference type="SMART" id="SM00479"/>
    </source>
</evidence>
<keyword evidence="3" id="KW-0347">Helicase</keyword>
<dbReference type="PANTHER" id="PTHR11070:SF2">
    <property type="entry name" value="ATP-DEPENDENT DNA HELICASE SRS2"/>
    <property type="match status" value="1"/>
</dbReference>
<dbReference type="SMART" id="SM00479">
    <property type="entry name" value="EXOIII"/>
    <property type="match status" value="1"/>
</dbReference>
<organism evidence="6">
    <name type="scientific">viral metagenome</name>
    <dbReference type="NCBI Taxonomy" id="1070528"/>
    <lineage>
        <taxon>unclassified sequences</taxon>
        <taxon>metagenomes</taxon>
        <taxon>organismal metagenomes</taxon>
    </lineage>
</organism>
<keyword evidence="1" id="KW-0547">Nucleotide-binding</keyword>
<dbReference type="AlphaFoldDB" id="A0A6C0DTH9"/>
<dbReference type="PANTHER" id="PTHR11070">
    <property type="entry name" value="UVRD / RECB / PCRA DNA HELICASE FAMILY MEMBER"/>
    <property type="match status" value="1"/>
</dbReference>
<evidence type="ECO:0000313" key="6">
    <source>
        <dbReference type="EMBL" id="QHT19369.1"/>
    </source>
</evidence>
<dbReference type="InterPro" id="IPR013520">
    <property type="entry name" value="Ribonucl_H"/>
</dbReference>
<dbReference type="Gene3D" id="3.90.320.10">
    <property type="match status" value="1"/>
</dbReference>
<proteinExistence type="predicted"/>
<sequence>MIYSAEQANIIELCKQGQNVIVDAVAGSGKTTTLLGIAAASDEQMLGVLYNRSLKEETRLKVQAANLHALEIHNYHALARRYYDKECCNDTGLSKILNTNKPLIRKLPSWKRIILDEVQDMSPLYYRLIIKIIVDLNNPDLRLTVMGDHLQAIFAFLKADCRFLTLAAQIFKPVTGPWIKASLSTTYRCSSSICSFMNEGLLGYKRMVPVDTSPSPPVHYVYGSPFDAHKVLTRYITAFLTPTYGYKAEDIFVLAPSVASKGKTTPVSLLENALVSRGIPVYVSNEREAELSTSAESPIHGKLVITTYHQSKGLERAVVIVYSCDDSYYDYRDDDRNLLSSPMYVAMTRAKKYLFVLHDNKKPPLRFFKKPTTDCVVYMDTNGTILPNLPVGKTISTVVPTNARVFLASEITNYLPADTLLKVRDYLTIQTLKDPYMKIPLISTIQTSLNTFETVSDLNGVAIPALYEWQHKKVMRITSLPTDQVVKDGPSFVGRYTELQRTIAKSDQEPKIDLILEAANLFNAIFSGYHYKVAQIKNYEWLIREQVEPSLAILKDELGHDDVQYEVEMPEQVYVGAAIRGRVDAYSEAKSTLWEIKCTDTMDISHEIQTAIYAWMFMRAYPRRFQSVSFMLLNIRTGESRRLHASANNLNEMMAFLIQEKMAKSTKTTDEQFIAEFSTNNEPPSVAPVEIKVANMVTPAPMFIDDPPPPPTVQEEPAPEEEAPTQRVVVFDLETTGLPQTPSFGKYYPPSELSRYNASRIVQWSWSLHEADGTQLEEQDHIVKHNTAEYRIQNQQFHGITDAIATARGKPFETILELWLAALNQADVIVGHNVGFDRHVLLSELHRRGHLTVAALMETKQWVCTMERAKELCGLKARNKLKPPKLCELMHALGVTEEPGRAFHNSKHDVYYTAKCYFAEQVLVNPCPIMYDGKHAGKTYEYILQHDRAYAVHSHAVCNVRKLYTSPLRKLSNWLKLRVATDPTLAAEVKVQEEAIRNVAPA</sequence>
<dbReference type="InterPro" id="IPR012337">
    <property type="entry name" value="RNaseH-like_sf"/>
</dbReference>
<dbReference type="Pfam" id="PF00580">
    <property type="entry name" value="UvrD-helicase"/>
    <property type="match status" value="1"/>
</dbReference>
<dbReference type="GO" id="GO:0000725">
    <property type="term" value="P:recombinational repair"/>
    <property type="evidence" value="ECO:0007669"/>
    <property type="project" value="TreeGrafter"/>
</dbReference>
<feature type="domain" description="Exonuclease" evidence="5">
    <location>
        <begin position="727"/>
        <end position="926"/>
    </location>
</feature>
<dbReference type="InterPro" id="IPR011604">
    <property type="entry name" value="PDDEXK-like_dom_sf"/>
</dbReference>
<evidence type="ECO:0000256" key="3">
    <source>
        <dbReference type="ARBA" id="ARBA00022806"/>
    </source>
</evidence>
<accession>A0A6C0DTH9</accession>
<protein>
    <recommendedName>
        <fullName evidence="5">Exonuclease domain-containing protein</fullName>
    </recommendedName>
</protein>
<dbReference type="InterPro" id="IPR036397">
    <property type="entry name" value="RNaseH_sf"/>
</dbReference>
<dbReference type="GO" id="GO:0016787">
    <property type="term" value="F:hydrolase activity"/>
    <property type="evidence" value="ECO:0007669"/>
    <property type="project" value="UniProtKB-KW"/>
</dbReference>
<dbReference type="CDD" id="cd06127">
    <property type="entry name" value="DEDDh"/>
    <property type="match status" value="1"/>
</dbReference>
<dbReference type="Pfam" id="PF00929">
    <property type="entry name" value="RNase_T"/>
    <property type="match status" value="1"/>
</dbReference>
<dbReference type="SUPFAM" id="SSF52540">
    <property type="entry name" value="P-loop containing nucleoside triphosphate hydrolases"/>
    <property type="match status" value="1"/>
</dbReference>
<dbReference type="InterPro" id="IPR027785">
    <property type="entry name" value="UvrD-like_helicase_C"/>
</dbReference>
<dbReference type="GO" id="GO:0003677">
    <property type="term" value="F:DNA binding"/>
    <property type="evidence" value="ECO:0007669"/>
    <property type="project" value="InterPro"/>
</dbReference>
<dbReference type="GO" id="GO:0043138">
    <property type="term" value="F:3'-5' DNA helicase activity"/>
    <property type="evidence" value="ECO:0007669"/>
    <property type="project" value="TreeGrafter"/>
</dbReference>
<keyword evidence="2" id="KW-0378">Hydrolase</keyword>
<name>A0A6C0DTH9_9ZZZZ</name>
<evidence type="ECO:0000256" key="4">
    <source>
        <dbReference type="ARBA" id="ARBA00022840"/>
    </source>
</evidence>
<dbReference type="GO" id="GO:0005524">
    <property type="term" value="F:ATP binding"/>
    <property type="evidence" value="ECO:0007669"/>
    <property type="project" value="UniProtKB-KW"/>
</dbReference>
<dbReference type="InterPro" id="IPR014016">
    <property type="entry name" value="UvrD-like_ATP-bd"/>
</dbReference>
<dbReference type="Gene3D" id="3.40.50.300">
    <property type="entry name" value="P-loop containing nucleotide triphosphate hydrolases"/>
    <property type="match status" value="2"/>
</dbReference>
<dbReference type="Pfam" id="PF13538">
    <property type="entry name" value="UvrD_C_2"/>
    <property type="match status" value="1"/>
</dbReference>